<dbReference type="Gene3D" id="3.30.1360.120">
    <property type="entry name" value="Probable tRNA modification gtpase trme, domain 1"/>
    <property type="match status" value="1"/>
</dbReference>
<dbReference type="Pfam" id="PF08669">
    <property type="entry name" value="GCV_T_C"/>
    <property type="match status" value="1"/>
</dbReference>
<dbReference type="InterPro" id="IPR028896">
    <property type="entry name" value="GcvT/YgfZ/DmdA"/>
</dbReference>
<dbReference type="HAMAP" id="MF_00259">
    <property type="entry name" value="GcvT"/>
    <property type="match status" value="1"/>
</dbReference>
<protein>
    <recommendedName>
        <fullName evidence="2 7">Aminomethyltransferase</fullName>
        <ecNumber evidence="2 7">2.1.2.10</ecNumber>
    </recommendedName>
    <alternativeName>
        <fullName evidence="5 7">Glycine cleavage system T protein</fullName>
    </alternativeName>
</protein>
<dbReference type="InterPro" id="IPR006223">
    <property type="entry name" value="GcvT"/>
</dbReference>
<feature type="domain" description="GCVT N-terminal" evidence="8">
    <location>
        <begin position="18"/>
        <end position="268"/>
    </location>
</feature>
<comment type="catalytic activity">
    <reaction evidence="6 7">
        <text>N(6)-[(R)-S(8)-aminomethyldihydrolipoyl]-L-lysyl-[protein] + (6S)-5,6,7,8-tetrahydrofolate = N(6)-[(R)-dihydrolipoyl]-L-lysyl-[protein] + (6R)-5,10-methylene-5,6,7,8-tetrahydrofolate + NH4(+)</text>
        <dbReference type="Rhea" id="RHEA:16945"/>
        <dbReference type="Rhea" id="RHEA-COMP:10475"/>
        <dbReference type="Rhea" id="RHEA-COMP:10492"/>
        <dbReference type="ChEBI" id="CHEBI:15636"/>
        <dbReference type="ChEBI" id="CHEBI:28938"/>
        <dbReference type="ChEBI" id="CHEBI:57453"/>
        <dbReference type="ChEBI" id="CHEBI:83100"/>
        <dbReference type="ChEBI" id="CHEBI:83143"/>
        <dbReference type="EC" id="2.1.2.10"/>
    </reaction>
</comment>
<name>A0ABV8U2N4_9ACTN</name>
<gene>
    <name evidence="7 10" type="primary">gcvT</name>
    <name evidence="10" type="ORF">ACFPET_15870</name>
</gene>
<evidence type="ECO:0000256" key="2">
    <source>
        <dbReference type="ARBA" id="ARBA00012616"/>
    </source>
</evidence>
<evidence type="ECO:0000256" key="5">
    <source>
        <dbReference type="ARBA" id="ARBA00031395"/>
    </source>
</evidence>
<feature type="domain" description="Aminomethyltransferase C-terminal" evidence="9">
    <location>
        <begin position="287"/>
        <end position="363"/>
    </location>
</feature>
<comment type="similarity">
    <text evidence="1 7">Belongs to the GcvT family.</text>
</comment>
<dbReference type="SUPFAM" id="SSF103025">
    <property type="entry name" value="Folate-binding domain"/>
    <property type="match status" value="1"/>
</dbReference>
<dbReference type="EC" id="2.1.2.10" evidence="2 7"/>
<evidence type="ECO:0000313" key="11">
    <source>
        <dbReference type="Proteomes" id="UP001595823"/>
    </source>
</evidence>
<dbReference type="InterPro" id="IPR027266">
    <property type="entry name" value="TrmE/GcvT-like"/>
</dbReference>
<dbReference type="PANTHER" id="PTHR43757:SF2">
    <property type="entry name" value="AMINOMETHYLTRANSFERASE, MITOCHONDRIAL"/>
    <property type="match status" value="1"/>
</dbReference>
<dbReference type="PANTHER" id="PTHR43757">
    <property type="entry name" value="AMINOMETHYLTRANSFERASE"/>
    <property type="match status" value="1"/>
</dbReference>
<comment type="subunit">
    <text evidence="7">The glycine cleavage system is composed of four proteins: P, T, L and H.</text>
</comment>
<comment type="caution">
    <text evidence="10">The sequence shown here is derived from an EMBL/GenBank/DDBJ whole genome shotgun (WGS) entry which is preliminary data.</text>
</comment>
<evidence type="ECO:0000259" key="8">
    <source>
        <dbReference type="Pfam" id="PF01571"/>
    </source>
</evidence>
<dbReference type="InterPro" id="IPR006222">
    <property type="entry name" value="GCVT_N"/>
</dbReference>
<organism evidence="10 11">
    <name type="scientific">Salininema proteolyticum</name>
    <dbReference type="NCBI Taxonomy" id="1607685"/>
    <lineage>
        <taxon>Bacteria</taxon>
        <taxon>Bacillati</taxon>
        <taxon>Actinomycetota</taxon>
        <taxon>Actinomycetes</taxon>
        <taxon>Glycomycetales</taxon>
        <taxon>Glycomycetaceae</taxon>
        <taxon>Salininema</taxon>
    </lineage>
</organism>
<dbReference type="EMBL" id="JBHSDK010000021">
    <property type="protein sequence ID" value="MFC4336680.1"/>
    <property type="molecule type" value="Genomic_DNA"/>
</dbReference>
<reference evidence="11" key="1">
    <citation type="journal article" date="2019" name="Int. J. Syst. Evol. Microbiol.">
        <title>The Global Catalogue of Microorganisms (GCM) 10K type strain sequencing project: providing services to taxonomists for standard genome sequencing and annotation.</title>
        <authorList>
            <consortium name="The Broad Institute Genomics Platform"/>
            <consortium name="The Broad Institute Genome Sequencing Center for Infectious Disease"/>
            <person name="Wu L."/>
            <person name="Ma J."/>
        </authorList>
    </citation>
    <scope>NUCLEOTIDE SEQUENCE [LARGE SCALE GENOMIC DNA]</scope>
    <source>
        <strain evidence="11">IBRC-M 10908</strain>
    </source>
</reference>
<dbReference type="Pfam" id="PF01571">
    <property type="entry name" value="GCV_T"/>
    <property type="match status" value="1"/>
</dbReference>
<evidence type="ECO:0000256" key="3">
    <source>
        <dbReference type="ARBA" id="ARBA00022576"/>
    </source>
</evidence>
<dbReference type="GO" id="GO:0004047">
    <property type="term" value="F:aminomethyltransferase activity"/>
    <property type="evidence" value="ECO:0007669"/>
    <property type="project" value="UniProtKB-EC"/>
</dbReference>
<evidence type="ECO:0000256" key="7">
    <source>
        <dbReference type="HAMAP-Rule" id="MF_00259"/>
    </source>
</evidence>
<dbReference type="NCBIfam" id="TIGR00528">
    <property type="entry name" value="gcvT"/>
    <property type="match status" value="1"/>
</dbReference>
<dbReference type="Proteomes" id="UP001595823">
    <property type="component" value="Unassembled WGS sequence"/>
</dbReference>
<dbReference type="InterPro" id="IPR029043">
    <property type="entry name" value="GcvT/YgfZ_C"/>
</dbReference>
<evidence type="ECO:0000256" key="1">
    <source>
        <dbReference type="ARBA" id="ARBA00008609"/>
    </source>
</evidence>
<dbReference type="PIRSF" id="PIRSF006487">
    <property type="entry name" value="GcvT"/>
    <property type="match status" value="1"/>
</dbReference>
<dbReference type="InterPro" id="IPR013977">
    <property type="entry name" value="GcvT_C"/>
</dbReference>
<accession>A0ABV8U2N4</accession>
<dbReference type="NCBIfam" id="NF001567">
    <property type="entry name" value="PRK00389.1"/>
    <property type="match status" value="1"/>
</dbReference>
<comment type="function">
    <text evidence="7">The glycine cleavage system catalyzes the degradation of glycine.</text>
</comment>
<evidence type="ECO:0000259" key="9">
    <source>
        <dbReference type="Pfam" id="PF08669"/>
    </source>
</evidence>
<evidence type="ECO:0000313" key="10">
    <source>
        <dbReference type="EMBL" id="MFC4336680.1"/>
    </source>
</evidence>
<dbReference type="InterPro" id="IPR022903">
    <property type="entry name" value="GcvT_bac"/>
</dbReference>
<evidence type="ECO:0000256" key="6">
    <source>
        <dbReference type="ARBA" id="ARBA00047665"/>
    </source>
</evidence>
<proteinExistence type="inferred from homology"/>
<keyword evidence="11" id="KW-1185">Reference proteome</keyword>
<sequence length="369" mass="40391">MAETHASPHEGDLRPSPLHARHLALGAKFAPFAGWEMPLEYDGVIAEHTAVRSKAGVFDVSHLGKLWITGPGAVEFVNSCFSNDLNRIKNGGAQYTLCCTFEGGVVDDIICYRFDEDKVLAIPNAANNAEVARRLRDAAPADIRVDDEHTEYAVLAVQGPEAPGIVAELGLPIDHEDFMEFKTASFEDVEVIICRTGYTGEKGFELLVPSAEAGRVWDALMEKGVQPCGLGARDTLRLEMGYPLHGNDLSVDITPVQARLIWAVGWDKPDFWGKEILAAEREAKPRRRLWGLESEGRRPLRAGMEVYDGETKVGETTSGGFAPSLQKGIALGLVSTQYKVGAELEVDVRGRRMPVKMVKPPFVASSTRY</sequence>
<dbReference type="SUPFAM" id="SSF101790">
    <property type="entry name" value="Aminomethyltransferase beta-barrel domain"/>
    <property type="match status" value="1"/>
</dbReference>
<dbReference type="RefSeq" id="WP_380622839.1">
    <property type="nucleotide sequence ID" value="NZ_JBHSDK010000021.1"/>
</dbReference>
<evidence type="ECO:0000256" key="4">
    <source>
        <dbReference type="ARBA" id="ARBA00022679"/>
    </source>
</evidence>
<keyword evidence="4 7" id="KW-0808">Transferase</keyword>
<keyword evidence="3 7" id="KW-0032">Aminotransferase</keyword>